<comment type="caution">
    <text evidence="1">The sequence shown here is derived from an EMBL/GenBank/DDBJ whole genome shotgun (WGS) entry which is preliminary data.</text>
</comment>
<dbReference type="AlphaFoldDB" id="A0AAE0P8W9"/>
<dbReference type="Proteomes" id="UP001285441">
    <property type="component" value="Unassembled WGS sequence"/>
</dbReference>
<evidence type="ECO:0000313" key="2">
    <source>
        <dbReference type="Proteomes" id="UP001285441"/>
    </source>
</evidence>
<proteinExistence type="predicted"/>
<keyword evidence="2" id="KW-1185">Reference proteome</keyword>
<organism evidence="1 2">
    <name type="scientific">Podospora didyma</name>
    <dbReference type="NCBI Taxonomy" id="330526"/>
    <lineage>
        <taxon>Eukaryota</taxon>
        <taxon>Fungi</taxon>
        <taxon>Dikarya</taxon>
        <taxon>Ascomycota</taxon>
        <taxon>Pezizomycotina</taxon>
        <taxon>Sordariomycetes</taxon>
        <taxon>Sordariomycetidae</taxon>
        <taxon>Sordariales</taxon>
        <taxon>Podosporaceae</taxon>
        <taxon>Podospora</taxon>
    </lineage>
</organism>
<reference evidence="1" key="1">
    <citation type="journal article" date="2023" name="Mol. Phylogenet. Evol.">
        <title>Genome-scale phylogeny and comparative genomics of the fungal order Sordariales.</title>
        <authorList>
            <person name="Hensen N."/>
            <person name="Bonometti L."/>
            <person name="Westerberg I."/>
            <person name="Brannstrom I.O."/>
            <person name="Guillou S."/>
            <person name="Cros-Aarteil S."/>
            <person name="Calhoun S."/>
            <person name="Haridas S."/>
            <person name="Kuo A."/>
            <person name="Mondo S."/>
            <person name="Pangilinan J."/>
            <person name="Riley R."/>
            <person name="LaButti K."/>
            <person name="Andreopoulos B."/>
            <person name="Lipzen A."/>
            <person name="Chen C."/>
            <person name="Yan M."/>
            <person name="Daum C."/>
            <person name="Ng V."/>
            <person name="Clum A."/>
            <person name="Steindorff A."/>
            <person name="Ohm R.A."/>
            <person name="Martin F."/>
            <person name="Silar P."/>
            <person name="Natvig D.O."/>
            <person name="Lalanne C."/>
            <person name="Gautier V."/>
            <person name="Ament-Velasquez S.L."/>
            <person name="Kruys A."/>
            <person name="Hutchinson M.I."/>
            <person name="Powell A.J."/>
            <person name="Barry K."/>
            <person name="Miller A.N."/>
            <person name="Grigoriev I.V."/>
            <person name="Debuchy R."/>
            <person name="Gladieux P."/>
            <person name="Hiltunen Thoren M."/>
            <person name="Johannesson H."/>
        </authorList>
    </citation>
    <scope>NUCLEOTIDE SEQUENCE</scope>
    <source>
        <strain evidence="1">CBS 232.78</strain>
    </source>
</reference>
<accession>A0AAE0P8W9</accession>
<gene>
    <name evidence="1" type="ORF">B0H63DRAFT_385279</name>
</gene>
<name>A0AAE0P8W9_9PEZI</name>
<evidence type="ECO:0000313" key="1">
    <source>
        <dbReference type="EMBL" id="KAK3395220.1"/>
    </source>
</evidence>
<protein>
    <submittedName>
        <fullName evidence="1">Uncharacterized protein</fullName>
    </submittedName>
</protein>
<reference evidence="1" key="2">
    <citation type="submission" date="2023-06" db="EMBL/GenBank/DDBJ databases">
        <authorList>
            <consortium name="Lawrence Berkeley National Laboratory"/>
            <person name="Haridas S."/>
            <person name="Hensen N."/>
            <person name="Bonometti L."/>
            <person name="Westerberg I."/>
            <person name="Brannstrom I.O."/>
            <person name="Guillou S."/>
            <person name="Cros-Aarteil S."/>
            <person name="Calhoun S."/>
            <person name="Kuo A."/>
            <person name="Mondo S."/>
            <person name="Pangilinan J."/>
            <person name="Riley R."/>
            <person name="LaButti K."/>
            <person name="Andreopoulos B."/>
            <person name="Lipzen A."/>
            <person name="Chen C."/>
            <person name="Yanf M."/>
            <person name="Daum C."/>
            <person name="Ng V."/>
            <person name="Clum A."/>
            <person name="Steindorff A."/>
            <person name="Ohm R."/>
            <person name="Martin F."/>
            <person name="Silar P."/>
            <person name="Natvig D."/>
            <person name="Lalanne C."/>
            <person name="Gautier V."/>
            <person name="Ament-velasquez S.L."/>
            <person name="Kruys A."/>
            <person name="Hutchinson M.I."/>
            <person name="Powell A.J."/>
            <person name="Barry K."/>
            <person name="Miller A.N."/>
            <person name="Grigoriev I.V."/>
            <person name="Debuchy R."/>
            <person name="Gladieux P."/>
            <person name="Thoren M.H."/>
            <person name="Johannesson H."/>
        </authorList>
    </citation>
    <scope>NUCLEOTIDE SEQUENCE</scope>
    <source>
        <strain evidence="1">CBS 232.78</strain>
    </source>
</reference>
<dbReference type="EMBL" id="JAULSW010000001">
    <property type="protein sequence ID" value="KAK3395220.1"/>
    <property type="molecule type" value="Genomic_DNA"/>
</dbReference>
<sequence>MHSAVAASIGARVLSEIDETSLDEILTSLRTGFATTTLTTANDGNDHPDDVSALLSTTTRLKAFPIPGLDGLVARHFRATQSAQLAVTGRYRELLYVLVATLIAPPHEKAVTVIDFDGRFDPARILATAVVEASTDNPQQYPRSADLDHVHILRPPRGGLAHIASCVASAQEYMLYGSHCSRSREWWGTVVIGGGLNPAGTASAAVSAHVAVTADWKGWLRVDRADVSTFWGKSVDEALADRDQRQAAVDDAGWVATSPWGSLRFGRRTPPG</sequence>